<evidence type="ECO:0000313" key="2">
    <source>
        <dbReference type="EMBL" id="KAK9306112.1"/>
    </source>
</evidence>
<gene>
    <name evidence="2" type="ORF">QLX08_003162</name>
</gene>
<dbReference type="EMBL" id="JAWNGG020000044">
    <property type="protein sequence ID" value="KAK9306112.1"/>
    <property type="molecule type" value="Genomic_DNA"/>
</dbReference>
<evidence type="ECO:0000256" key="1">
    <source>
        <dbReference type="SAM" id="MobiDB-lite"/>
    </source>
</evidence>
<accession>A0AAW1A7V5</accession>
<keyword evidence="3" id="KW-1185">Reference proteome</keyword>
<sequence length="68" mass="7543">MDCSGEMKRPNDVGVATSEEDLSLPVESTKRPRNPTHDFILSGVQPFTKQKAHRSIFFNPHSPPPVPS</sequence>
<comment type="caution">
    <text evidence="2">The sequence shown here is derived from an EMBL/GenBank/DDBJ whole genome shotgun (WGS) entry which is preliminary data.</text>
</comment>
<dbReference type="Proteomes" id="UP001432146">
    <property type="component" value="Unassembled WGS sequence"/>
</dbReference>
<protein>
    <submittedName>
        <fullName evidence="2">Uncharacterized protein</fullName>
    </submittedName>
</protein>
<feature type="region of interest" description="Disordered" evidence="1">
    <location>
        <begin position="1"/>
        <end position="36"/>
    </location>
</feature>
<dbReference type="AlphaFoldDB" id="A0AAW1A7V5"/>
<organism evidence="2 3">
    <name type="scientific">Tetragonisca angustula</name>
    <dbReference type="NCBI Taxonomy" id="166442"/>
    <lineage>
        <taxon>Eukaryota</taxon>
        <taxon>Metazoa</taxon>
        <taxon>Ecdysozoa</taxon>
        <taxon>Arthropoda</taxon>
        <taxon>Hexapoda</taxon>
        <taxon>Insecta</taxon>
        <taxon>Pterygota</taxon>
        <taxon>Neoptera</taxon>
        <taxon>Endopterygota</taxon>
        <taxon>Hymenoptera</taxon>
        <taxon>Apocrita</taxon>
        <taxon>Aculeata</taxon>
        <taxon>Apoidea</taxon>
        <taxon>Anthophila</taxon>
        <taxon>Apidae</taxon>
        <taxon>Tetragonisca</taxon>
    </lineage>
</organism>
<proteinExistence type="predicted"/>
<feature type="compositionally biased region" description="Basic and acidic residues" evidence="1">
    <location>
        <begin position="1"/>
        <end position="11"/>
    </location>
</feature>
<evidence type="ECO:0000313" key="3">
    <source>
        <dbReference type="Proteomes" id="UP001432146"/>
    </source>
</evidence>
<reference evidence="2 3" key="1">
    <citation type="submission" date="2024-05" db="EMBL/GenBank/DDBJ databases">
        <title>The nuclear and mitochondrial genome assemblies of Tetragonisca angustula (Apidae: Meliponini), a tiny yet remarkable pollinator in the Neotropics.</title>
        <authorList>
            <person name="Ferrari R."/>
            <person name="Ricardo P.C."/>
            <person name="Dias F.C."/>
            <person name="Araujo N.S."/>
            <person name="Soares D.O."/>
            <person name="Zhou Q.-S."/>
            <person name="Zhu C.-D."/>
            <person name="Coutinho L."/>
            <person name="Airas M.C."/>
            <person name="Batista T.M."/>
        </authorList>
    </citation>
    <scope>NUCLEOTIDE SEQUENCE [LARGE SCALE GENOMIC DNA]</scope>
    <source>
        <strain evidence="2">ASF017062</strain>
        <tissue evidence="2">Abdomen</tissue>
    </source>
</reference>
<name>A0AAW1A7V5_9HYME</name>